<feature type="transmembrane region" description="Helical" evidence="2">
    <location>
        <begin position="403"/>
        <end position="424"/>
    </location>
</feature>
<keyword evidence="4" id="KW-1185">Reference proteome</keyword>
<keyword evidence="2" id="KW-0812">Transmembrane</keyword>
<feature type="region of interest" description="Disordered" evidence="1">
    <location>
        <begin position="92"/>
        <end position="118"/>
    </location>
</feature>
<organism evidence="3 4">
    <name type="scientific">Natronococcus jeotgali DSM 18795</name>
    <dbReference type="NCBI Taxonomy" id="1227498"/>
    <lineage>
        <taxon>Archaea</taxon>
        <taxon>Methanobacteriati</taxon>
        <taxon>Methanobacteriota</taxon>
        <taxon>Stenosarchaea group</taxon>
        <taxon>Halobacteria</taxon>
        <taxon>Halobacteriales</taxon>
        <taxon>Natrialbaceae</taxon>
        <taxon>Natronococcus</taxon>
    </lineage>
</organism>
<dbReference type="RefSeq" id="WP_008420778.1">
    <property type="nucleotide sequence ID" value="NZ_AOIA01000031.1"/>
</dbReference>
<keyword evidence="2" id="KW-0472">Membrane</keyword>
<sequence>MNRRHLLLVGLFVLAASYLVAGGAIDPITGSSEPETLDRDRLIQPAENGSYVWPYTSRSRSNDERTLALNLIVHGDDDRVRRSLVAQDELEWEEVDEENRTEADADADDSTQWDDAHGSTRYTYVDTEPHGGGGVWIEESYQLHAGTYLGSRHHIRAYTTENDDWTVIQAHREHFDFFRLRHTVTDIQHSQNALEAEYLDEPFVEEVRREYHGTHGGWNDGWLSAIELATLVSLGAGTVLGLFGTETAGGIARGARRLLGWTYRNVRGFVLLGTLAGLVVGVRSAGLAVEAAIPWITPQAFVVVLYPILAVGPPVAAIVLTQSLERAGRLLRLQRVVNWLGRPLEPQPAFAFAAVGLGLGFVLDFASIGVTALPLELLLHRTGLLVTLGLLAAGAARNDAEGAALFGIGLLGWIVGLAMPLLGYL</sequence>
<gene>
    <name evidence="3" type="ORF">C492_04320</name>
</gene>
<accession>L9XSI2</accession>
<evidence type="ECO:0000313" key="3">
    <source>
        <dbReference type="EMBL" id="ELY64730.1"/>
    </source>
</evidence>
<protein>
    <submittedName>
        <fullName evidence="3">Uncharacterized protein</fullName>
    </submittedName>
</protein>
<dbReference type="STRING" id="1227498.C492_04320"/>
<dbReference type="AlphaFoldDB" id="L9XSI2"/>
<name>L9XSI2_9EURY</name>
<dbReference type="PATRIC" id="fig|1227498.3.peg.885"/>
<evidence type="ECO:0000256" key="2">
    <source>
        <dbReference type="SAM" id="Phobius"/>
    </source>
</evidence>
<dbReference type="Proteomes" id="UP000011531">
    <property type="component" value="Unassembled WGS sequence"/>
</dbReference>
<proteinExistence type="predicted"/>
<reference evidence="3 4" key="1">
    <citation type="journal article" date="2014" name="PLoS Genet.">
        <title>Phylogenetically driven sequencing of extremely halophilic archaea reveals strategies for static and dynamic osmo-response.</title>
        <authorList>
            <person name="Becker E.A."/>
            <person name="Seitzer P.M."/>
            <person name="Tritt A."/>
            <person name="Larsen D."/>
            <person name="Krusor M."/>
            <person name="Yao A.I."/>
            <person name="Wu D."/>
            <person name="Madern D."/>
            <person name="Eisen J.A."/>
            <person name="Darling A.E."/>
            <person name="Facciotti M.T."/>
        </authorList>
    </citation>
    <scope>NUCLEOTIDE SEQUENCE [LARGE SCALE GENOMIC DNA]</scope>
    <source>
        <strain evidence="3 4">DSM 18795</strain>
    </source>
</reference>
<dbReference type="OrthoDB" id="343201at2157"/>
<keyword evidence="2" id="KW-1133">Transmembrane helix</keyword>
<feature type="transmembrane region" description="Helical" evidence="2">
    <location>
        <begin position="378"/>
        <end position="396"/>
    </location>
</feature>
<comment type="caution">
    <text evidence="3">The sequence shown here is derived from an EMBL/GenBank/DDBJ whole genome shotgun (WGS) entry which is preliminary data.</text>
</comment>
<feature type="transmembrane region" description="Helical" evidence="2">
    <location>
        <begin position="349"/>
        <end position="372"/>
    </location>
</feature>
<feature type="transmembrane region" description="Helical" evidence="2">
    <location>
        <begin position="266"/>
        <end position="288"/>
    </location>
</feature>
<feature type="transmembrane region" description="Helical" evidence="2">
    <location>
        <begin position="222"/>
        <end position="245"/>
    </location>
</feature>
<evidence type="ECO:0000313" key="4">
    <source>
        <dbReference type="Proteomes" id="UP000011531"/>
    </source>
</evidence>
<feature type="transmembrane region" description="Helical" evidence="2">
    <location>
        <begin position="300"/>
        <end position="320"/>
    </location>
</feature>
<dbReference type="EMBL" id="AOIA01000031">
    <property type="protein sequence ID" value="ELY64730.1"/>
    <property type="molecule type" value="Genomic_DNA"/>
</dbReference>
<evidence type="ECO:0000256" key="1">
    <source>
        <dbReference type="SAM" id="MobiDB-lite"/>
    </source>
</evidence>